<keyword evidence="4 10" id="KW-0812">Transmembrane</keyword>
<dbReference type="GO" id="GO:0000139">
    <property type="term" value="C:Golgi membrane"/>
    <property type="evidence" value="ECO:0007669"/>
    <property type="project" value="UniProtKB-SubCell"/>
</dbReference>
<feature type="transmembrane region" description="Helical" evidence="10">
    <location>
        <begin position="139"/>
        <end position="160"/>
    </location>
</feature>
<dbReference type="GO" id="GO:0046964">
    <property type="term" value="F:3'-phosphoadenosine 5'-phosphosulfate transmembrane transporter activity"/>
    <property type="evidence" value="ECO:0007669"/>
    <property type="project" value="TreeGrafter"/>
</dbReference>
<proteinExistence type="inferred from homology"/>
<evidence type="ECO:0000256" key="7">
    <source>
        <dbReference type="ARBA" id="ARBA00039669"/>
    </source>
</evidence>
<evidence type="ECO:0000256" key="10">
    <source>
        <dbReference type="SAM" id="Phobius"/>
    </source>
</evidence>
<evidence type="ECO:0000256" key="8">
    <source>
        <dbReference type="ARBA" id="ARBA00041866"/>
    </source>
</evidence>
<comment type="subcellular location">
    <subcellularLocation>
        <location evidence="1">Golgi apparatus membrane</location>
        <topology evidence="1">Multi-pass membrane protein</topology>
    </subcellularLocation>
</comment>
<feature type="transmembrane region" description="Helical" evidence="10">
    <location>
        <begin position="66"/>
        <end position="86"/>
    </location>
</feature>
<comment type="similarity">
    <text evidence="2">Belongs to the nucleotide-sugar transporter family. SLC35B subfamily.</text>
</comment>
<evidence type="ECO:0000256" key="1">
    <source>
        <dbReference type="ARBA" id="ARBA00004653"/>
    </source>
</evidence>
<evidence type="ECO:0000256" key="9">
    <source>
        <dbReference type="ARBA" id="ARBA00042729"/>
    </source>
</evidence>
<dbReference type="GO" id="GO:0005789">
    <property type="term" value="C:endoplasmic reticulum membrane"/>
    <property type="evidence" value="ECO:0007669"/>
    <property type="project" value="TreeGrafter"/>
</dbReference>
<dbReference type="PANTHER" id="PTHR10778">
    <property type="entry name" value="SOLUTE CARRIER FAMILY 35 MEMBER B"/>
    <property type="match status" value="1"/>
</dbReference>
<dbReference type="InterPro" id="IPR013657">
    <property type="entry name" value="SCL35B1-4/HUT1"/>
</dbReference>
<dbReference type="EMBL" id="GEDC01018505">
    <property type="protein sequence ID" value="JAS18793.1"/>
    <property type="molecule type" value="Transcribed_RNA"/>
</dbReference>
<dbReference type="AlphaFoldDB" id="A0A1B6CZP9"/>
<evidence type="ECO:0000256" key="5">
    <source>
        <dbReference type="ARBA" id="ARBA00022989"/>
    </source>
</evidence>
<protein>
    <recommendedName>
        <fullName evidence="7">Adenosine 3'-phospho 5'-phosphosulfate transporter 2</fullName>
    </recommendedName>
    <alternativeName>
        <fullName evidence="8">PAPS transporter 2</fullName>
    </alternativeName>
    <alternativeName>
        <fullName evidence="9">Solute carrier family 35 member B3 homolog</fullName>
    </alternativeName>
</protein>
<reference evidence="11" key="1">
    <citation type="submission" date="2015-12" db="EMBL/GenBank/DDBJ databases">
        <title>De novo transcriptome assembly of four potential Pierce s Disease insect vectors from Arizona vineyards.</title>
        <authorList>
            <person name="Tassone E.E."/>
        </authorList>
    </citation>
    <scope>NUCLEOTIDE SEQUENCE</scope>
</reference>
<evidence type="ECO:0000256" key="2">
    <source>
        <dbReference type="ARBA" id="ARBA00010694"/>
    </source>
</evidence>
<dbReference type="Pfam" id="PF08449">
    <property type="entry name" value="UAA"/>
    <property type="match status" value="1"/>
</dbReference>
<name>A0A1B6CZP9_9HEMI</name>
<feature type="transmembrane region" description="Helical" evidence="10">
    <location>
        <begin position="42"/>
        <end position="60"/>
    </location>
</feature>
<gene>
    <name evidence="11" type="ORF">g.35882</name>
</gene>
<feature type="transmembrane region" description="Helical" evidence="10">
    <location>
        <begin position="194"/>
        <end position="212"/>
    </location>
</feature>
<feature type="transmembrane region" description="Helical" evidence="10">
    <location>
        <begin position="167"/>
        <end position="188"/>
    </location>
</feature>
<evidence type="ECO:0000256" key="4">
    <source>
        <dbReference type="ARBA" id="ARBA00022692"/>
    </source>
</evidence>
<evidence type="ECO:0000313" key="11">
    <source>
        <dbReference type="EMBL" id="JAS18793.1"/>
    </source>
</evidence>
<organism evidence="11">
    <name type="scientific">Clastoptera arizonana</name>
    <name type="common">Arizona spittle bug</name>
    <dbReference type="NCBI Taxonomy" id="38151"/>
    <lineage>
        <taxon>Eukaryota</taxon>
        <taxon>Metazoa</taxon>
        <taxon>Ecdysozoa</taxon>
        <taxon>Arthropoda</taxon>
        <taxon>Hexapoda</taxon>
        <taxon>Insecta</taxon>
        <taxon>Pterygota</taxon>
        <taxon>Neoptera</taxon>
        <taxon>Paraneoptera</taxon>
        <taxon>Hemiptera</taxon>
        <taxon>Auchenorrhyncha</taxon>
        <taxon>Cercopoidea</taxon>
        <taxon>Clastopteridae</taxon>
        <taxon>Clastoptera</taxon>
    </lineage>
</organism>
<feature type="transmembrane region" description="Helical" evidence="10">
    <location>
        <begin position="106"/>
        <end position="127"/>
    </location>
</feature>
<evidence type="ECO:0000256" key="6">
    <source>
        <dbReference type="ARBA" id="ARBA00023136"/>
    </source>
</evidence>
<evidence type="ECO:0000256" key="3">
    <source>
        <dbReference type="ARBA" id="ARBA00022448"/>
    </source>
</evidence>
<accession>A0A1B6CZP9</accession>
<dbReference type="PANTHER" id="PTHR10778:SF8">
    <property type="entry name" value="ADENOSINE 3'-PHOSPHO 5'-PHOSPHOSULFATE TRANSPORTER 2"/>
    <property type="match status" value="1"/>
</dbReference>
<keyword evidence="5 10" id="KW-1133">Transmembrane helix</keyword>
<keyword evidence="3" id="KW-0813">Transport</keyword>
<keyword evidence="6 10" id="KW-0472">Membrane</keyword>
<sequence>MGFSNSSLGYLNYPTQVIFKCCKLIPCLVGSIIIQQKRYKPMDYLAAMCLSIGLTLFTLADSMVSPNFNMIGVLMISCALLCDAVIGNVQEKFMKSYGASNTEVVLYSYGIGFAYLLLVMLSTGGLFKGIEFCSQMPVVYGYALLFSLSGYLGIHIVLTLVTTCGALVAVTVTTCRKAVTIILSFMFFSKPFTIQYVWSGMLIILGIYLNVLSKNQDLTQKLSRSLFRLLPIHRRDNRGLLLDTV</sequence>